<proteinExistence type="predicted"/>
<evidence type="ECO:0000313" key="1">
    <source>
        <dbReference type="EMBL" id="AVO23696.1"/>
    </source>
</evidence>
<dbReference type="GeneID" id="64408831"/>
<dbReference type="KEGG" id="vg:64408831"/>
<accession>A0A3S7I604</accession>
<name>A0A3S7I604_9CAUD</name>
<evidence type="ECO:0000313" key="2">
    <source>
        <dbReference type="Proteomes" id="UP000289438"/>
    </source>
</evidence>
<protein>
    <submittedName>
        <fullName evidence="1">Uncharacterized protein</fullName>
    </submittedName>
</protein>
<organism evidence="1 2">
    <name type="scientific">Xanthomonas phage XPP1</name>
    <dbReference type="NCBI Taxonomy" id="2099853"/>
    <lineage>
        <taxon>Viruses</taxon>
        <taxon>Duplodnaviria</taxon>
        <taxon>Heunggongvirae</taxon>
        <taxon>Uroviricota</taxon>
        <taxon>Caudoviricetes</taxon>
        <taxon>Kantovirinae</taxon>
        <taxon>Tsukubavirus</taxon>
        <taxon>Tsukubavirus XPP1</taxon>
    </lineage>
</organism>
<reference evidence="1 2" key="1">
    <citation type="submission" date="2018-02" db="EMBL/GenBank/DDBJ databases">
        <title>Isolation, characterization and comparative genomics of Xanthomonas oryzae pv. oryzae bacteriophages.</title>
        <authorList>
            <person name="Varga I."/>
            <person name="Molnar J."/>
            <person name="Gazdag A."/>
            <person name="Szucs D."/>
            <person name="Doffkay Z."/>
            <person name="Valappil S.K."/>
            <person name="Papp S."/>
            <person name="Pinter R."/>
            <person name="Vera Cruz C.M."/>
            <person name="Ricardo O."/>
            <person name="Vizi T."/>
            <person name="Schneider G."/>
            <person name="Rakhely G."/>
            <person name="Kovacs T."/>
        </authorList>
    </citation>
    <scope>NUCLEOTIDE SEQUENCE [LARGE SCALE GENOMIC DNA]</scope>
</reference>
<dbReference type="Proteomes" id="UP000289438">
    <property type="component" value="Segment"/>
</dbReference>
<sequence length="82" mass="9312">MTYQLTARRIVTLADLDQALAAGAQIEYTAHATRAGDRLSDPMDSGRWRRLTRAQIDDTFRAILAKPWMGEMVRAFYPETLP</sequence>
<keyword evidence="2" id="KW-1185">Reference proteome</keyword>
<dbReference type="RefSeq" id="YP_010052462.1">
    <property type="nucleotide sequence ID" value="NC_054458.1"/>
</dbReference>
<dbReference type="EMBL" id="MG944227">
    <property type="protein sequence ID" value="AVO23696.1"/>
    <property type="molecule type" value="Genomic_DNA"/>
</dbReference>